<evidence type="ECO:0000256" key="1">
    <source>
        <dbReference type="SAM" id="Phobius"/>
    </source>
</evidence>
<name>A0AAU9WWQ1_9CNID</name>
<feature type="transmembrane region" description="Helical" evidence="1">
    <location>
        <begin position="85"/>
        <end position="104"/>
    </location>
</feature>
<keyword evidence="3" id="KW-1185">Reference proteome</keyword>
<keyword evidence="1" id="KW-0812">Transmembrane</keyword>
<sequence length="120" mass="13613">FILQFNIRGFTLHRKELYTSLSLLLVTLLFGALVNDFVAIIDVEMPENSTHEFTFAILLLHCVSFTLSILGFVYNSLAEKSIGTILGQILVAFNMGLFVCRIFLELVFLEFRPEEMATTT</sequence>
<comment type="caution">
    <text evidence="2">The sequence shown here is derived from an EMBL/GenBank/DDBJ whole genome shotgun (WGS) entry which is preliminary data.</text>
</comment>
<accession>A0AAU9WWQ1</accession>
<organism evidence="2 3">
    <name type="scientific">Pocillopora meandrina</name>
    <dbReference type="NCBI Taxonomy" id="46732"/>
    <lineage>
        <taxon>Eukaryota</taxon>
        <taxon>Metazoa</taxon>
        <taxon>Cnidaria</taxon>
        <taxon>Anthozoa</taxon>
        <taxon>Hexacorallia</taxon>
        <taxon>Scleractinia</taxon>
        <taxon>Astrocoeniina</taxon>
        <taxon>Pocilloporidae</taxon>
        <taxon>Pocillopora</taxon>
    </lineage>
</organism>
<gene>
    <name evidence="2" type="ORF">PMEA_00013428</name>
</gene>
<proteinExistence type="predicted"/>
<keyword evidence="1" id="KW-0472">Membrane</keyword>
<protein>
    <submittedName>
        <fullName evidence="2">Uncharacterized protein</fullName>
    </submittedName>
</protein>
<dbReference type="AlphaFoldDB" id="A0AAU9WWQ1"/>
<dbReference type="Proteomes" id="UP001159428">
    <property type="component" value="Unassembled WGS sequence"/>
</dbReference>
<feature type="transmembrane region" description="Helical" evidence="1">
    <location>
        <begin position="53"/>
        <end position="73"/>
    </location>
</feature>
<reference evidence="2 3" key="1">
    <citation type="submission" date="2022-05" db="EMBL/GenBank/DDBJ databases">
        <authorList>
            <consortium name="Genoscope - CEA"/>
            <person name="William W."/>
        </authorList>
    </citation>
    <scope>NUCLEOTIDE SEQUENCE [LARGE SCALE GENOMIC DNA]</scope>
</reference>
<evidence type="ECO:0000313" key="2">
    <source>
        <dbReference type="EMBL" id="CAH3128336.1"/>
    </source>
</evidence>
<keyword evidence="1" id="KW-1133">Transmembrane helix</keyword>
<dbReference type="EMBL" id="CALNXJ010000023">
    <property type="protein sequence ID" value="CAH3128336.1"/>
    <property type="molecule type" value="Genomic_DNA"/>
</dbReference>
<feature type="transmembrane region" description="Helical" evidence="1">
    <location>
        <begin position="21"/>
        <end position="41"/>
    </location>
</feature>
<feature type="non-terminal residue" evidence="2">
    <location>
        <position position="1"/>
    </location>
</feature>
<evidence type="ECO:0000313" key="3">
    <source>
        <dbReference type="Proteomes" id="UP001159428"/>
    </source>
</evidence>